<feature type="binding site" evidence="9">
    <location>
        <position position="151"/>
    </location>
    <ligand>
        <name>Mg(2+)</name>
        <dbReference type="ChEBI" id="CHEBI:18420"/>
    </ligand>
</feature>
<evidence type="ECO:0000256" key="6">
    <source>
        <dbReference type="ARBA" id="ARBA00022962"/>
    </source>
</evidence>
<dbReference type="NCBIfam" id="TIGR00337">
    <property type="entry name" value="PyrG"/>
    <property type="match status" value="1"/>
</dbReference>
<dbReference type="InterPro" id="IPR033828">
    <property type="entry name" value="GATase1_CTP_Synthase"/>
</dbReference>
<dbReference type="PROSITE" id="PS51273">
    <property type="entry name" value="GATASE_TYPE_1"/>
    <property type="match status" value="1"/>
</dbReference>
<proteinExistence type="inferred from homology"/>
<feature type="region of interest" description="Disordered" evidence="10">
    <location>
        <begin position="585"/>
        <end position="615"/>
    </location>
</feature>
<feature type="binding site" evidence="9">
    <location>
        <position position="19"/>
    </location>
    <ligand>
        <name>UTP</name>
        <dbReference type="ChEBI" id="CHEBI:46398"/>
    </ligand>
</feature>
<feature type="binding site" evidence="9">
    <location>
        <position position="234"/>
    </location>
    <ligand>
        <name>UTP</name>
        <dbReference type="ChEBI" id="CHEBI:46398"/>
    </ligand>
</feature>
<keyword evidence="4 9" id="KW-0547">Nucleotide-binding</keyword>
<dbReference type="CDD" id="cd01746">
    <property type="entry name" value="GATase1_CTP_Synthase"/>
    <property type="match status" value="1"/>
</dbReference>
<dbReference type="SUPFAM" id="SSF52540">
    <property type="entry name" value="P-loop containing nucleoside triphosphate hydrolases"/>
    <property type="match status" value="1"/>
</dbReference>
<comment type="caution">
    <text evidence="13">The sequence shown here is derived from an EMBL/GenBank/DDBJ whole genome shotgun (WGS) entry which is preliminary data.</text>
</comment>
<dbReference type="CDD" id="cd03113">
    <property type="entry name" value="CTPS_N"/>
    <property type="match status" value="1"/>
</dbReference>
<dbReference type="EC" id="6.3.4.2" evidence="9"/>
<feature type="domain" description="CTP synthase N-terminal" evidence="12">
    <location>
        <begin position="9"/>
        <end position="277"/>
    </location>
</feature>
<comment type="subunit">
    <text evidence="9">Homotetramer.</text>
</comment>
<feature type="compositionally biased region" description="Low complexity" evidence="10">
    <location>
        <begin position="602"/>
        <end position="615"/>
    </location>
</feature>
<evidence type="ECO:0000256" key="2">
    <source>
        <dbReference type="ARBA" id="ARBA00007533"/>
    </source>
</evidence>
<comment type="pathway">
    <text evidence="1 9">Pyrimidine metabolism; CTP biosynthesis via de novo pathway; CTP from UDP: step 2/2.</text>
</comment>
<feature type="active site" evidence="9">
    <location>
        <position position="524"/>
    </location>
</feature>
<feature type="binding site" evidence="9">
    <location>
        <begin position="198"/>
        <end position="203"/>
    </location>
    <ligand>
        <name>UTP</name>
        <dbReference type="ChEBI" id="CHEBI:46398"/>
    </ligand>
</feature>
<feature type="active site" evidence="9">
    <location>
        <position position="526"/>
    </location>
</feature>
<dbReference type="EMBL" id="JAATVY010000014">
    <property type="protein sequence ID" value="NJC71820.1"/>
    <property type="molecule type" value="Genomic_DNA"/>
</dbReference>
<evidence type="ECO:0000259" key="12">
    <source>
        <dbReference type="Pfam" id="PF06418"/>
    </source>
</evidence>
<dbReference type="InterPro" id="IPR017926">
    <property type="entry name" value="GATASE"/>
</dbReference>
<evidence type="ECO:0000256" key="1">
    <source>
        <dbReference type="ARBA" id="ARBA00005171"/>
    </source>
</evidence>
<feature type="binding site" evidence="9">
    <location>
        <position position="77"/>
    </location>
    <ligand>
        <name>ATP</name>
        <dbReference type="ChEBI" id="CHEBI:30616"/>
    </ligand>
</feature>
<comment type="miscellaneous">
    <text evidence="9">CTPSs have evolved a hybrid strategy for distinguishing between UTP and CTP. The overlapping regions of the product feedback inhibitory and substrate sites recognize a common feature in both compounds, the triphosphate moiety. To differentiate isosteric substrate and product pyrimidine rings, an additional pocket far from the expected kinase/ligase catalytic site, specifically recognizes the cytosine and ribose portions of the product inhibitor.</text>
</comment>
<evidence type="ECO:0000256" key="10">
    <source>
        <dbReference type="SAM" id="MobiDB-lite"/>
    </source>
</evidence>
<comment type="catalytic activity">
    <reaction evidence="9">
        <text>L-glutamine + H2O = L-glutamate + NH4(+)</text>
        <dbReference type="Rhea" id="RHEA:15889"/>
        <dbReference type="ChEBI" id="CHEBI:15377"/>
        <dbReference type="ChEBI" id="CHEBI:28938"/>
        <dbReference type="ChEBI" id="CHEBI:29985"/>
        <dbReference type="ChEBI" id="CHEBI:58359"/>
    </reaction>
</comment>
<keyword evidence="3 9" id="KW-0436">Ligase</keyword>
<dbReference type="InterPro" id="IPR027417">
    <property type="entry name" value="P-loop_NTPase"/>
</dbReference>
<gene>
    <name evidence="9" type="primary">pyrG</name>
    <name evidence="13" type="ORF">HC031_19150</name>
</gene>
<feature type="domain" description="Glutamine amidotransferase" evidence="11">
    <location>
        <begin position="312"/>
        <end position="542"/>
    </location>
</feature>
<dbReference type="PANTHER" id="PTHR11550:SF0">
    <property type="entry name" value="CTP SYNTHASE-RELATED"/>
    <property type="match status" value="1"/>
</dbReference>
<dbReference type="Pfam" id="PF00117">
    <property type="entry name" value="GATase"/>
    <property type="match status" value="1"/>
</dbReference>
<keyword evidence="5 9" id="KW-0067">ATP-binding</keyword>
<dbReference type="HAMAP" id="MF_01227">
    <property type="entry name" value="PyrG"/>
    <property type="match status" value="1"/>
</dbReference>
<evidence type="ECO:0000256" key="7">
    <source>
        <dbReference type="ARBA" id="ARBA00022975"/>
    </source>
</evidence>
<name>A0ABX0Y0G2_9ACTN</name>
<feature type="binding site" evidence="9">
    <location>
        <position position="19"/>
    </location>
    <ligand>
        <name>CTP</name>
        <dbReference type="ChEBI" id="CHEBI:37563"/>
        <note>allosteric inhibitor</note>
    </ligand>
</feature>
<comment type="catalytic activity">
    <reaction evidence="8 9">
        <text>UTP + L-glutamine + ATP + H2O = CTP + L-glutamate + ADP + phosphate + 2 H(+)</text>
        <dbReference type="Rhea" id="RHEA:26426"/>
        <dbReference type="ChEBI" id="CHEBI:15377"/>
        <dbReference type="ChEBI" id="CHEBI:15378"/>
        <dbReference type="ChEBI" id="CHEBI:29985"/>
        <dbReference type="ChEBI" id="CHEBI:30616"/>
        <dbReference type="ChEBI" id="CHEBI:37563"/>
        <dbReference type="ChEBI" id="CHEBI:43474"/>
        <dbReference type="ChEBI" id="CHEBI:46398"/>
        <dbReference type="ChEBI" id="CHEBI:58359"/>
        <dbReference type="ChEBI" id="CHEBI:456216"/>
        <dbReference type="EC" id="6.3.4.2"/>
    </reaction>
</comment>
<dbReference type="SUPFAM" id="SSF52317">
    <property type="entry name" value="Class I glutamine amidotransferase-like"/>
    <property type="match status" value="1"/>
</dbReference>
<evidence type="ECO:0000259" key="11">
    <source>
        <dbReference type="Pfam" id="PF00117"/>
    </source>
</evidence>
<comment type="activity regulation">
    <text evidence="9">Allosterically activated by GTP, when glutamine is the substrate; GTP has no effect on the reaction when ammonia is the substrate. The allosteric effector GTP functions by stabilizing the protein conformation that binds the tetrahedral intermediate(s) formed during glutamine hydrolysis. Inhibited by the product CTP, via allosteric rather than competitive inhibition.</text>
</comment>
<feature type="active site" description="Nucleophile; for glutamine hydrolysis" evidence="9">
    <location>
        <position position="392"/>
    </location>
</feature>
<evidence type="ECO:0000256" key="3">
    <source>
        <dbReference type="ARBA" id="ARBA00022598"/>
    </source>
</evidence>
<protein>
    <recommendedName>
        <fullName evidence="9">CTP synthase</fullName>
        <ecNumber evidence="9">6.3.4.2</ecNumber>
    </recommendedName>
    <alternativeName>
        <fullName evidence="9">Cytidine 5'-triphosphate synthase</fullName>
    </alternativeName>
    <alternativeName>
        <fullName evidence="9">Cytidine triphosphate synthetase</fullName>
        <shortName evidence="9">CTP synthetase</shortName>
        <shortName evidence="9">CTPS</shortName>
    </alternativeName>
    <alternativeName>
        <fullName evidence="9">UTP--ammonia ligase</fullName>
    </alternativeName>
</protein>
<feature type="binding site" evidence="9">
    <location>
        <position position="252"/>
    </location>
    <ligand>
        <name>ATP</name>
        <dbReference type="ChEBI" id="CHEBI:30616"/>
    </ligand>
</feature>
<feature type="binding site" evidence="9">
    <location>
        <position position="477"/>
    </location>
    <ligand>
        <name>L-glutamine</name>
        <dbReference type="ChEBI" id="CHEBI:58359"/>
    </ligand>
</feature>
<reference evidence="13 14" key="1">
    <citation type="submission" date="2020-03" db="EMBL/GenBank/DDBJ databases">
        <title>WGS of the type strain of Planosporangium spp.</title>
        <authorList>
            <person name="Thawai C."/>
        </authorList>
    </citation>
    <scope>NUCLEOTIDE SEQUENCE [LARGE SCALE GENOMIC DNA]</scope>
    <source>
        <strain evidence="13 14">TBRC 5610</strain>
    </source>
</reference>
<keyword evidence="7 9" id="KW-0665">Pyrimidine biosynthesis</keyword>
<evidence type="ECO:0000256" key="8">
    <source>
        <dbReference type="ARBA" id="ARBA00047781"/>
    </source>
</evidence>
<comment type="catalytic activity">
    <reaction evidence="9">
        <text>UTP + NH4(+) + ATP = CTP + ADP + phosphate + 2 H(+)</text>
        <dbReference type="Rhea" id="RHEA:16597"/>
        <dbReference type="ChEBI" id="CHEBI:15378"/>
        <dbReference type="ChEBI" id="CHEBI:28938"/>
        <dbReference type="ChEBI" id="CHEBI:30616"/>
        <dbReference type="ChEBI" id="CHEBI:37563"/>
        <dbReference type="ChEBI" id="CHEBI:43474"/>
        <dbReference type="ChEBI" id="CHEBI:46398"/>
        <dbReference type="ChEBI" id="CHEBI:456216"/>
    </reaction>
</comment>
<sequence length="615" mass="66412">MAPSAKTTKHIFVTGGVASSLGKGLTASSLGNLLTARGLRVVMQKLDPYLNVDPGTMNPFQHGEVFVTEDGAETDLDVGHYERFLDRNLSQKANVTTGQIYSAVIAKERRGEYLGDTVQVIPHITNEIKDRILAMAEPAEDGRKPDVVITEVGGTVGDIESLPFLEAIRQVRHDVGRDNVFYLHVSLVPYLAPSGELKTKPTQHSVAALRNIGIQPDAIVCRSDREIPQKLKEKLALYCDVDREAVVSAPDAPSIYEIPKVLHREGLDAYVVRRLNLSFRDVNWTRWDDLLDRVRHPRQAVTVAMVGKYIDLPDAYLSVTEALRAAGFAHRARVNIRWVPSDDCTTLAGAAQALAGVDGVLIPGGFGVRGIEGKVGAIRYARENRIPTLGLCLGLQCMVIETLRHEAGIADANSAEFDENTPDPVISTMADQEDIVAGKGDLGGTMRLGAYDAKLLPGSVTAEAYGATEISERHRHRYEVNNAYRDALAKAGMVISGTSPDGRLVEFVELDRDRHPFFVGTQAHPELKSRPTRSHPLFAAFIGAAIEYNDADRLPVEMPEADVVAADAAQVAETKVAETKVAEAKVAAGSAEKRGKKAAKVAAPRSGAAGGSARS</sequence>
<evidence type="ECO:0000313" key="13">
    <source>
        <dbReference type="EMBL" id="NJC71820.1"/>
    </source>
</evidence>
<feature type="binding site" evidence="9">
    <location>
        <position position="77"/>
    </location>
    <ligand>
        <name>Mg(2+)</name>
        <dbReference type="ChEBI" id="CHEBI:18420"/>
    </ligand>
</feature>
<dbReference type="Proteomes" id="UP000722989">
    <property type="component" value="Unassembled WGS sequence"/>
</dbReference>
<dbReference type="Pfam" id="PF06418">
    <property type="entry name" value="CTP_synth_N"/>
    <property type="match status" value="1"/>
</dbReference>
<feature type="binding site" evidence="9">
    <location>
        <begin position="198"/>
        <end position="203"/>
    </location>
    <ligand>
        <name>CTP</name>
        <dbReference type="ChEBI" id="CHEBI:37563"/>
        <note>allosteric inhibitor</note>
    </ligand>
</feature>
<keyword evidence="14" id="KW-1185">Reference proteome</keyword>
<evidence type="ECO:0000256" key="9">
    <source>
        <dbReference type="HAMAP-Rule" id="MF_01227"/>
    </source>
</evidence>
<feature type="binding site" evidence="9">
    <location>
        <position position="234"/>
    </location>
    <ligand>
        <name>CTP</name>
        <dbReference type="ChEBI" id="CHEBI:37563"/>
        <note>allosteric inhibitor</note>
    </ligand>
</feature>
<keyword evidence="9" id="KW-0479">Metal-binding</keyword>
<comment type="function">
    <text evidence="9">Catalyzes the ATP-dependent amination of UTP to CTP with either L-glutamine or ammonia as the source of nitrogen. Regulates intracellular CTP levels through interactions with the four ribonucleotide triphosphates.</text>
</comment>
<evidence type="ECO:0000256" key="4">
    <source>
        <dbReference type="ARBA" id="ARBA00022741"/>
    </source>
</evidence>
<keyword evidence="6 9" id="KW-0315">Glutamine amidotransferase</keyword>
<dbReference type="InterPro" id="IPR004468">
    <property type="entry name" value="CTP_synthase"/>
</dbReference>
<organism evidence="13 14">
    <name type="scientific">Planosporangium thailandense</name>
    <dbReference type="NCBI Taxonomy" id="765197"/>
    <lineage>
        <taxon>Bacteria</taxon>
        <taxon>Bacillati</taxon>
        <taxon>Actinomycetota</taxon>
        <taxon>Actinomycetes</taxon>
        <taxon>Micromonosporales</taxon>
        <taxon>Micromonosporaceae</taxon>
        <taxon>Planosporangium</taxon>
    </lineage>
</organism>
<keyword evidence="9" id="KW-0460">Magnesium</keyword>
<feature type="binding site" evidence="9">
    <location>
        <position position="365"/>
    </location>
    <ligand>
        <name>L-glutamine</name>
        <dbReference type="ChEBI" id="CHEBI:58359"/>
    </ligand>
</feature>
<feature type="binding site" evidence="9">
    <location>
        <begin position="158"/>
        <end position="160"/>
    </location>
    <ligand>
        <name>CTP</name>
        <dbReference type="ChEBI" id="CHEBI:37563"/>
        <note>allosteric inhibitor</note>
    </ligand>
</feature>
<dbReference type="Gene3D" id="3.40.50.880">
    <property type="match status" value="1"/>
</dbReference>
<dbReference type="PANTHER" id="PTHR11550">
    <property type="entry name" value="CTP SYNTHASE"/>
    <property type="match status" value="1"/>
</dbReference>
<dbReference type="GO" id="GO:0003883">
    <property type="term" value="F:CTP synthase activity"/>
    <property type="evidence" value="ECO:0007669"/>
    <property type="project" value="UniProtKB-EC"/>
</dbReference>
<comment type="similarity">
    <text evidence="2 9">Belongs to the CTP synthase family.</text>
</comment>
<evidence type="ECO:0000313" key="14">
    <source>
        <dbReference type="Proteomes" id="UP000722989"/>
    </source>
</evidence>
<feature type="binding site" evidence="9">
    <location>
        <begin position="393"/>
        <end position="396"/>
    </location>
    <ligand>
        <name>L-glutamine</name>
        <dbReference type="ChEBI" id="CHEBI:58359"/>
    </ligand>
</feature>
<evidence type="ECO:0000256" key="5">
    <source>
        <dbReference type="ARBA" id="ARBA00022840"/>
    </source>
</evidence>
<comment type="caution">
    <text evidence="9">Lacks conserved residue(s) required for the propagation of feature annotation.</text>
</comment>
<feature type="region of interest" description="Amidoligase domain" evidence="9">
    <location>
        <begin position="1"/>
        <end position="277"/>
    </location>
</feature>
<accession>A0ABX0Y0G2</accession>
<dbReference type="NCBIfam" id="NF003792">
    <property type="entry name" value="PRK05380.1"/>
    <property type="match status" value="1"/>
</dbReference>
<feature type="binding site" evidence="9">
    <location>
        <position position="416"/>
    </location>
    <ligand>
        <name>L-glutamine</name>
        <dbReference type="ChEBI" id="CHEBI:58359"/>
    </ligand>
</feature>
<dbReference type="Gene3D" id="3.40.50.300">
    <property type="entry name" value="P-loop containing nucleotide triphosphate hydrolases"/>
    <property type="match status" value="1"/>
</dbReference>
<dbReference type="InterPro" id="IPR029062">
    <property type="entry name" value="Class_I_gatase-like"/>
</dbReference>
<feature type="binding site" evidence="9">
    <location>
        <begin position="20"/>
        <end position="25"/>
    </location>
    <ligand>
        <name>ATP</name>
        <dbReference type="ChEBI" id="CHEBI:30616"/>
    </ligand>
</feature>
<dbReference type="InterPro" id="IPR017456">
    <property type="entry name" value="CTP_synthase_N"/>
</dbReference>